<comment type="caution">
    <text evidence="1">The sequence shown here is derived from an EMBL/GenBank/DDBJ whole genome shotgun (WGS) entry which is preliminary data.</text>
</comment>
<protein>
    <submittedName>
        <fullName evidence="1">Uncharacterized protein</fullName>
    </submittedName>
</protein>
<organism evidence="1">
    <name type="scientific">bioreactor metagenome</name>
    <dbReference type="NCBI Taxonomy" id="1076179"/>
    <lineage>
        <taxon>unclassified sequences</taxon>
        <taxon>metagenomes</taxon>
        <taxon>ecological metagenomes</taxon>
    </lineage>
</organism>
<dbReference type="EMBL" id="VSSQ01060130">
    <property type="protein sequence ID" value="MPN13613.1"/>
    <property type="molecule type" value="Genomic_DNA"/>
</dbReference>
<name>A0A645FN35_9ZZZZ</name>
<proteinExistence type="predicted"/>
<evidence type="ECO:0000313" key="1">
    <source>
        <dbReference type="EMBL" id="MPN13613.1"/>
    </source>
</evidence>
<sequence>MRVIGDILNIVADDGKDNLLPVTAFTNLKAVTIVSVSKHFSNAHDRQVFIGVGIPEFSTVVPVRVDHPHRHGVVAIG</sequence>
<gene>
    <name evidence="1" type="ORF">SDC9_160935</name>
</gene>
<dbReference type="AlphaFoldDB" id="A0A645FN35"/>
<accession>A0A645FN35</accession>
<reference evidence="1" key="1">
    <citation type="submission" date="2019-08" db="EMBL/GenBank/DDBJ databases">
        <authorList>
            <person name="Kucharzyk K."/>
            <person name="Murdoch R.W."/>
            <person name="Higgins S."/>
            <person name="Loffler F."/>
        </authorList>
    </citation>
    <scope>NUCLEOTIDE SEQUENCE</scope>
</reference>